<feature type="compositionally biased region" description="Low complexity" evidence="1">
    <location>
        <begin position="267"/>
        <end position="284"/>
    </location>
</feature>
<name>A0AAV9JVC2_9PEZI</name>
<feature type="region of interest" description="Disordered" evidence="1">
    <location>
        <begin position="315"/>
        <end position="444"/>
    </location>
</feature>
<feature type="compositionally biased region" description="Low complexity" evidence="1">
    <location>
        <begin position="335"/>
        <end position="347"/>
    </location>
</feature>
<reference evidence="2 3" key="1">
    <citation type="submission" date="2021-11" db="EMBL/GenBank/DDBJ databases">
        <title>Black yeast isolated from Biological Soil Crust.</title>
        <authorList>
            <person name="Kurbessoian T."/>
        </authorList>
    </citation>
    <scope>NUCLEOTIDE SEQUENCE [LARGE SCALE GENOMIC DNA]</scope>
    <source>
        <strain evidence="2 3">CCFEE 5522</strain>
    </source>
</reference>
<evidence type="ECO:0000313" key="2">
    <source>
        <dbReference type="EMBL" id="KAK4549638.1"/>
    </source>
</evidence>
<protein>
    <submittedName>
        <fullName evidence="2">Uncharacterized protein</fullName>
    </submittedName>
</protein>
<feature type="compositionally biased region" description="Polar residues" evidence="1">
    <location>
        <begin position="357"/>
        <end position="381"/>
    </location>
</feature>
<evidence type="ECO:0000313" key="3">
    <source>
        <dbReference type="Proteomes" id="UP001324427"/>
    </source>
</evidence>
<feature type="region of interest" description="Disordered" evidence="1">
    <location>
        <begin position="860"/>
        <end position="880"/>
    </location>
</feature>
<dbReference type="AlphaFoldDB" id="A0AAV9JVC2"/>
<evidence type="ECO:0000256" key="1">
    <source>
        <dbReference type="SAM" id="MobiDB-lite"/>
    </source>
</evidence>
<dbReference type="EMBL" id="JAVFHQ010000003">
    <property type="protein sequence ID" value="KAK4549638.1"/>
    <property type="molecule type" value="Genomic_DNA"/>
</dbReference>
<comment type="caution">
    <text evidence="2">The sequence shown here is derived from an EMBL/GenBank/DDBJ whole genome shotgun (WGS) entry which is preliminary data.</text>
</comment>
<organism evidence="2 3">
    <name type="scientific">Oleoguttula mirabilis</name>
    <dbReference type="NCBI Taxonomy" id="1507867"/>
    <lineage>
        <taxon>Eukaryota</taxon>
        <taxon>Fungi</taxon>
        <taxon>Dikarya</taxon>
        <taxon>Ascomycota</taxon>
        <taxon>Pezizomycotina</taxon>
        <taxon>Dothideomycetes</taxon>
        <taxon>Dothideomycetidae</taxon>
        <taxon>Mycosphaerellales</taxon>
        <taxon>Teratosphaeriaceae</taxon>
        <taxon>Oleoguttula</taxon>
    </lineage>
</organism>
<dbReference type="Proteomes" id="UP001324427">
    <property type="component" value="Unassembled WGS sequence"/>
</dbReference>
<feature type="compositionally biased region" description="Polar residues" evidence="1">
    <location>
        <begin position="400"/>
        <end position="413"/>
    </location>
</feature>
<sequence length="914" mass="89816">MTTEVFWYTESITISAWSSTSTASTVAVNREGTFTPVYVFGSEPISISPSTFAITNSHYVGSFTPQPPCCQYTSAWAADCGICEIYGGTVQLLYWPSTSATTNGSLTNYTGTITAPPVTATTLGLTLTSPSVYISFQQAFATNECGAVGQNHTGFVLSMRPQDVSSVVGNIAPKSEPLNYTNLDFANVVLDVAVYEDQCFDLCQGPFAPEEYRPYLSIPSAIRGLDPAWASCQPNLYGSYDPPIPLQAADSVAGVSTVAGTSKPTQSVSAAPSSTPAAVTPSATSSAVAEQTSATASIAGPSGYTSASGTSLVASSSQMTAELSPGASDPSANDPTASPSAESAASTDVPPPHQAASDASTYEPTTAVSQGSTPSANTASTPLAAGDPSTYDPGTPSDPQPTTTANLPATQLGASDTSVDDSTSATTQPSDASSTTGSANSAGSPAVTTIVGLGSLAVTVVSYGSNAQAETSQAPVYKISDPAHNPILTADGTTYSSLSSGSGIQVAADGVTSTIPSVPAVTTASQEGNVGYTVAGHTISANGSPATISGTVYSALPSGGGIQIVAAGSTSSIEYAATAGEPYVVQGSTLSVGGSAITVSGTVYSALPSDGGVQVVASGQTSTLIRLSAPAGSIASASSASYVILGSTLSAGGSAATISGTVYSALPSGAGVQTLGDGVTSTVPGTMISQSSNFVIAGTTYSAGGQALVTDGTTYSVLPSNDGVQATAAGVTQTIFAADGSVLSLAQSVSAAPVYNSPASQSHMPTISKLGNGDVLVVSSTLTPGGPLATIEGQVYSLASDGILSIGAESTSGPSQPVNSLVGLIMSATNESAAAQSSGTPSASLAGQISSSSKIVTGSSSVGDAGSESSGVSSASGTASSTATGVATAMVRKPSIAMIAIMLASLCAICLVDL</sequence>
<proteinExistence type="predicted"/>
<accession>A0AAV9JVC2</accession>
<gene>
    <name evidence="2" type="ORF">LTR36_004939</name>
</gene>
<keyword evidence="3" id="KW-1185">Reference proteome</keyword>
<feature type="compositionally biased region" description="Low complexity" evidence="1">
    <location>
        <begin position="414"/>
        <end position="444"/>
    </location>
</feature>
<feature type="region of interest" description="Disordered" evidence="1">
    <location>
        <begin position="259"/>
        <end position="284"/>
    </location>
</feature>